<dbReference type="InterPro" id="IPR019734">
    <property type="entry name" value="TPR_rpt"/>
</dbReference>
<name>A0A3M2LN77_9ACTN</name>
<dbReference type="SUPFAM" id="SSF48452">
    <property type="entry name" value="TPR-like"/>
    <property type="match status" value="3"/>
</dbReference>
<dbReference type="Proteomes" id="UP000278673">
    <property type="component" value="Unassembled WGS sequence"/>
</dbReference>
<dbReference type="SUPFAM" id="SSF52540">
    <property type="entry name" value="P-loop containing nucleoside triphosphate hydrolases"/>
    <property type="match status" value="1"/>
</dbReference>
<dbReference type="PANTHER" id="PTHR35807">
    <property type="entry name" value="TRANSCRIPTIONAL REGULATOR REDD-RELATED"/>
    <property type="match status" value="1"/>
</dbReference>
<dbReference type="Pfam" id="PF00486">
    <property type="entry name" value="Trans_reg_C"/>
    <property type="match status" value="1"/>
</dbReference>
<dbReference type="PRINTS" id="PR00364">
    <property type="entry name" value="DISEASERSIST"/>
</dbReference>
<dbReference type="PANTHER" id="PTHR35807:SF1">
    <property type="entry name" value="TRANSCRIPTIONAL REGULATOR REDD"/>
    <property type="match status" value="1"/>
</dbReference>
<dbReference type="GO" id="GO:0006355">
    <property type="term" value="P:regulation of DNA-templated transcription"/>
    <property type="evidence" value="ECO:0007669"/>
    <property type="project" value="InterPro"/>
</dbReference>
<evidence type="ECO:0000256" key="7">
    <source>
        <dbReference type="SAM" id="MobiDB-lite"/>
    </source>
</evidence>
<dbReference type="InterPro" id="IPR051677">
    <property type="entry name" value="AfsR-DnrI-RedD_regulator"/>
</dbReference>
<organism evidence="9 10">
    <name type="scientific">Streptomyces triticirhizae</name>
    <dbReference type="NCBI Taxonomy" id="2483353"/>
    <lineage>
        <taxon>Bacteria</taxon>
        <taxon>Bacillati</taxon>
        <taxon>Actinomycetota</taxon>
        <taxon>Actinomycetes</taxon>
        <taxon>Kitasatosporales</taxon>
        <taxon>Streptomycetaceae</taxon>
        <taxon>Streptomyces</taxon>
    </lineage>
</organism>
<proteinExistence type="inferred from homology"/>
<keyword evidence="2" id="KW-0902">Two-component regulatory system</keyword>
<dbReference type="InterPro" id="IPR001867">
    <property type="entry name" value="OmpR/PhoB-type_DNA-bd"/>
</dbReference>
<keyword evidence="5" id="KW-0804">Transcription</keyword>
<evidence type="ECO:0000256" key="1">
    <source>
        <dbReference type="ARBA" id="ARBA00005820"/>
    </source>
</evidence>
<dbReference type="Gene3D" id="1.10.10.10">
    <property type="entry name" value="Winged helix-like DNA-binding domain superfamily/Winged helix DNA-binding domain"/>
    <property type="match status" value="1"/>
</dbReference>
<keyword evidence="4 6" id="KW-0238">DNA-binding</keyword>
<evidence type="ECO:0000313" key="10">
    <source>
        <dbReference type="Proteomes" id="UP000278673"/>
    </source>
</evidence>
<evidence type="ECO:0000259" key="8">
    <source>
        <dbReference type="PROSITE" id="PS51755"/>
    </source>
</evidence>
<dbReference type="Gene3D" id="3.40.50.300">
    <property type="entry name" value="P-loop containing nucleotide triphosphate hydrolases"/>
    <property type="match status" value="1"/>
</dbReference>
<feature type="DNA-binding region" description="OmpR/PhoB-type" evidence="6">
    <location>
        <begin position="104"/>
        <end position="206"/>
    </location>
</feature>
<gene>
    <name evidence="9" type="ORF">EBN88_17820</name>
</gene>
<protein>
    <submittedName>
        <fullName evidence="9">AfsR family transcriptional regulator</fullName>
    </submittedName>
</protein>
<reference evidence="9 10" key="1">
    <citation type="submission" date="2018-10" db="EMBL/GenBank/DDBJ databases">
        <title>Isolation, diversity and antifungal activity of actinobacteria from wheat.</title>
        <authorList>
            <person name="Han C."/>
        </authorList>
    </citation>
    <scope>NUCLEOTIDE SEQUENCE [LARGE SCALE GENOMIC DNA]</scope>
    <source>
        <strain evidence="9 10">NEAU-YY642</strain>
    </source>
</reference>
<dbReference type="InterPro" id="IPR016032">
    <property type="entry name" value="Sig_transdc_resp-reg_C-effctor"/>
</dbReference>
<evidence type="ECO:0000256" key="5">
    <source>
        <dbReference type="ARBA" id="ARBA00023163"/>
    </source>
</evidence>
<feature type="domain" description="OmpR/PhoB-type" evidence="8">
    <location>
        <begin position="104"/>
        <end position="206"/>
    </location>
</feature>
<dbReference type="SUPFAM" id="SSF46894">
    <property type="entry name" value="C-terminal effector domain of the bipartite response regulators"/>
    <property type="match status" value="1"/>
</dbReference>
<feature type="region of interest" description="Disordered" evidence="7">
    <location>
        <begin position="1"/>
        <end position="33"/>
    </location>
</feature>
<dbReference type="GO" id="GO:0003677">
    <property type="term" value="F:DNA binding"/>
    <property type="evidence" value="ECO:0007669"/>
    <property type="project" value="UniProtKB-UniRule"/>
</dbReference>
<dbReference type="AlphaFoldDB" id="A0A3M2LN77"/>
<dbReference type="SMART" id="SM00862">
    <property type="entry name" value="Trans_reg_C"/>
    <property type="match status" value="1"/>
</dbReference>
<dbReference type="InterPro" id="IPR005158">
    <property type="entry name" value="BTAD"/>
</dbReference>
<dbReference type="InterPro" id="IPR036388">
    <property type="entry name" value="WH-like_DNA-bd_sf"/>
</dbReference>
<dbReference type="EMBL" id="RFFJ01000100">
    <property type="protein sequence ID" value="RMI37983.1"/>
    <property type="molecule type" value="Genomic_DNA"/>
</dbReference>
<dbReference type="InterPro" id="IPR027417">
    <property type="entry name" value="P-loop_NTPase"/>
</dbReference>
<dbReference type="PROSITE" id="PS51755">
    <property type="entry name" value="OMPR_PHOB"/>
    <property type="match status" value="1"/>
</dbReference>
<dbReference type="SMART" id="SM01043">
    <property type="entry name" value="BTAD"/>
    <property type="match status" value="1"/>
</dbReference>
<comment type="similarity">
    <text evidence="1">Belongs to the AfsR/DnrI/RedD regulatory family.</text>
</comment>
<evidence type="ECO:0000256" key="2">
    <source>
        <dbReference type="ARBA" id="ARBA00023012"/>
    </source>
</evidence>
<comment type="caution">
    <text evidence="9">The sequence shown here is derived from an EMBL/GenBank/DDBJ whole genome shotgun (WGS) entry which is preliminary data.</text>
</comment>
<evidence type="ECO:0000256" key="3">
    <source>
        <dbReference type="ARBA" id="ARBA00023015"/>
    </source>
</evidence>
<evidence type="ECO:0000256" key="4">
    <source>
        <dbReference type="ARBA" id="ARBA00023125"/>
    </source>
</evidence>
<dbReference type="Gene3D" id="1.25.40.10">
    <property type="entry name" value="Tetratricopeptide repeat domain"/>
    <property type="match status" value="3"/>
</dbReference>
<dbReference type="Pfam" id="PF13424">
    <property type="entry name" value="TPR_12"/>
    <property type="match status" value="2"/>
</dbReference>
<evidence type="ECO:0000256" key="6">
    <source>
        <dbReference type="PROSITE-ProRule" id="PRU01091"/>
    </source>
</evidence>
<dbReference type="GO" id="GO:0000160">
    <property type="term" value="P:phosphorelay signal transduction system"/>
    <property type="evidence" value="ECO:0007669"/>
    <property type="project" value="UniProtKB-KW"/>
</dbReference>
<keyword evidence="10" id="KW-1185">Reference proteome</keyword>
<sequence>MGWAGLTKFDGRAGANGGRAGRKPGNGTERPRPVQLTSFSSATVKHFRTASCATPCALVRDSTRDRARCRRGPGASAGARRWPVLDARAARAVAGSGAVGTLVPRTARSGEACHTTMRFRVLGTVAILRDGREERLSGRLERTLLVLLLARAGRPVPGETLAEALWGEGADARGRQRLQLQVHRLRRRLGEDDRLAWEPAGYRLRLDVGELDAERFEALVGEGLAAADEDPGRAVAALRAALALWRGAPFAGLDLPALDGWAHRLAARHVAALEALYAAELALGRHTEVAAELAPVVRAHPLRERLRVLLMTALWRAGRPAEALAAYRAAREALAGELGLEPGPELRELERAVLAGARPDPAPGAPAVGAVGSGAGAVGAGSARAEPVAVPMAVPMVVPAQLPLNVREFVGREAELARLDALLARSPGAVATVTGTAGVGKTALAVRWAHGGRARFPDGQLYVDLRGYGPGQPVAPQDALAGFLRALGPEGAAAPQGVAERAARFRSLVAGRRMLILLDNAHAAEQVRPLLPGGSTCLTLVTSRDALEDLGAEEAGEAGEAEEGAGGRVVERLRLDRLPPADAGRLLRELLGERVAGEPAATGALVDRCARLPLALRVAAELIRSRPALTVAELTEELGREQGALDLLDLDGDPHTAMRAVFSWSYRRLEPTTALVFRLLGLPPGPDLDAEGVAALTGLPPPRARVCLAALARAHLVDEAGEGRYRLHDLLREYAAERAVATEPAAERAAALGRLRRHLLHAAATAMDVFAPHDYAPRPKAPPPPGPPVAFDGNDAALRWLRAERANLLALTRDAEPAFAVAVSETLNLYLRVGGYFDEALALHGRALDAATAAGDRLAEANARRALGTTMNLAGGDLARVTDHFQRALAAYRSAGEPALAALVLGGLGGVSLRRGDLAGALGQFEEALDGARANWRAHCAVLVNMGRTLRTLGRLDEARAHLERVLELRAPHGDRAVEANTHCVLADVRTRLGHEEAAFAHARHALALARASGYRQIEAHCLVKLGTLHRLRGATERAFALHGRALAIARAVGEPELTVETLNALGRGHTRAGAPERALPLHREALALAAEAGERVALAHSHAGAAAAHAGLGDRPAARAHWREALTGYAAAGLPEAAEARDRLAALDGPAPDGD</sequence>
<dbReference type="SMART" id="SM00028">
    <property type="entry name" value="TPR"/>
    <property type="match status" value="5"/>
</dbReference>
<keyword evidence="3" id="KW-0805">Transcription regulation</keyword>
<dbReference type="Pfam" id="PF03704">
    <property type="entry name" value="BTAD"/>
    <property type="match status" value="1"/>
</dbReference>
<evidence type="ECO:0000313" key="9">
    <source>
        <dbReference type="EMBL" id="RMI37983.1"/>
    </source>
</evidence>
<dbReference type="InterPro" id="IPR011990">
    <property type="entry name" value="TPR-like_helical_dom_sf"/>
</dbReference>
<accession>A0A3M2LN77</accession>